<dbReference type="Pfam" id="PF13505">
    <property type="entry name" value="OMP_b-brl"/>
    <property type="match status" value="1"/>
</dbReference>
<feature type="signal peptide" evidence="2">
    <location>
        <begin position="1"/>
        <end position="21"/>
    </location>
</feature>
<evidence type="ECO:0000256" key="1">
    <source>
        <dbReference type="ARBA" id="ARBA00022729"/>
    </source>
</evidence>
<dbReference type="Gene3D" id="2.40.160.20">
    <property type="match status" value="1"/>
</dbReference>
<dbReference type="RefSeq" id="WP_265788764.1">
    <property type="nucleotide sequence ID" value="NZ_BAABRS010000001.1"/>
</dbReference>
<dbReference type="SUPFAM" id="SSF56925">
    <property type="entry name" value="OMPA-like"/>
    <property type="match status" value="1"/>
</dbReference>
<feature type="domain" description="Outer membrane protein beta-barrel" evidence="3">
    <location>
        <begin position="13"/>
        <end position="196"/>
    </location>
</feature>
<gene>
    <name evidence="4" type="ORF">LQ318_07030</name>
</gene>
<evidence type="ECO:0000313" key="4">
    <source>
        <dbReference type="EMBL" id="MCW9712653.1"/>
    </source>
</evidence>
<feature type="chain" id="PRO_5045053115" evidence="2">
    <location>
        <begin position="22"/>
        <end position="199"/>
    </location>
</feature>
<evidence type="ECO:0000313" key="5">
    <source>
        <dbReference type="Proteomes" id="UP001207337"/>
    </source>
</evidence>
<organism evidence="4 5">
    <name type="scientific">Fodinibius salicampi</name>
    <dbReference type="NCBI Taxonomy" id="1920655"/>
    <lineage>
        <taxon>Bacteria</taxon>
        <taxon>Pseudomonadati</taxon>
        <taxon>Balneolota</taxon>
        <taxon>Balneolia</taxon>
        <taxon>Balneolales</taxon>
        <taxon>Balneolaceae</taxon>
        <taxon>Fodinibius</taxon>
    </lineage>
</organism>
<reference evidence="4 5" key="1">
    <citation type="submission" date="2021-11" db="EMBL/GenBank/DDBJ databases">
        <title>Aliifidinibius sp. nov., a new bacterium isolated from saline soil.</title>
        <authorList>
            <person name="Galisteo C."/>
            <person name="De La Haba R."/>
            <person name="Sanchez-Porro C."/>
            <person name="Ventosa A."/>
        </authorList>
    </citation>
    <scope>NUCLEOTIDE SEQUENCE [LARGE SCALE GENOMIC DNA]</scope>
    <source>
        <strain evidence="4 5">KACC 190600</strain>
    </source>
</reference>
<proteinExistence type="predicted"/>
<protein>
    <submittedName>
        <fullName evidence="4">Porin family protein</fullName>
    </submittedName>
</protein>
<dbReference type="InterPro" id="IPR011250">
    <property type="entry name" value="OMP/PagP_B-barrel"/>
</dbReference>
<evidence type="ECO:0000256" key="2">
    <source>
        <dbReference type="SAM" id="SignalP"/>
    </source>
</evidence>
<dbReference type="EMBL" id="JAJNDC010000001">
    <property type="protein sequence ID" value="MCW9712653.1"/>
    <property type="molecule type" value="Genomic_DNA"/>
</dbReference>
<comment type="caution">
    <text evidence="4">The sequence shown here is derived from an EMBL/GenBank/DDBJ whole genome shotgun (WGS) entry which is preliminary data.</text>
</comment>
<keyword evidence="1 2" id="KW-0732">Signal</keyword>
<name>A0ABT3PXT7_9BACT</name>
<accession>A0ABT3PXT7</accession>
<evidence type="ECO:0000259" key="3">
    <source>
        <dbReference type="Pfam" id="PF13505"/>
    </source>
</evidence>
<sequence>MKKLILLPLFAFLFTPFATQAQTSSSGSAIENTLGIGPRLGYYKADDAEEGSFYGGAQIRARLGRVVGLEGAIDYRTAQEYDLGEFSADVRQIPVTASALLFLPVSESFQPYGVAGLGAYYDMIDYNEEAESIPGLEDDHSVDFGYHLGFGLELPFNRNTALNVDYRYIFLDPGSDSFGDVEDADFSGNVLTVGLMFYM</sequence>
<keyword evidence="5" id="KW-1185">Reference proteome</keyword>
<dbReference type="Proteomes" id="UP001207337">
    <property type="component" value="Unassembled WGS sequence"/>
</dbReference>
<dbReference type="InterPro" id="IPR027385">
    <property type="entry name" value="Beta-barrel_OMP"/>
</dbReference>